<sequence length="462" mass="51250">MTGVRPAPAVNRLPGPTGLGQARYLKGFLGRPYEALLDMQRRYGPVCRFGFGSQQYVLLFGAEANQLLLTDPPARPRFLSRDVLTLLIPVVGANAMVVSDGEDHRRRRSLVRPAFVRKRIEGYVPVMVEEIHRMIDGWTPGGTADGFADMRSCIRRIAIRSLFGDRLEAHTDEIGRELETALRYINRSPFLRFDHDLPGTAFRRAMAARARVDRHVRAEIDKRRAEPDDRGDVLDALLASYDHEGEGDQLADLEVRDQVISLIASGYDSSSSAAGWALYALLSNPEVFERIREEVARVAGDEPLTAQHLGAMKYVGWTVSEILRLYTPGVLTGRTSMEGFEFAGHRVPAGAKVLYSQYVTHRMPELWDEPLEFRPGRWDASAPGYREPVPYAFVPFGGGYRRCIGYAFAELELRALIAELARRTDLALAGGPVQPTGIATMWPKGGVPVSVRAVRPPVAPVG</sequence>
<proteinExistence type="inferred from homology"/>
<dbReference type="InterPro" id="IPR002401">
    <property type="entry name" value="Cyt_P450_E_grp-I"/>
</dbReference>
<dbReference type="InterPro" id="IPR036396">
    <property type="entry name" value="Cyt_P450_sf"/>
</dbReference>
<dbReference type="PRINTS" id="PR00463">
    <property type="entry name" value="EP450I"/>
</dbReference>
<dbReference type="PANTHER" id="PTHR24305">
    <property type="entry name" value="CYTOCHROME P450"/>
    <property type="match status" value="1"/>
</dbReference>
<dbReference type="GO" id="GO:0004497">
    <property type="term" value="F:monooxygenase activity"/>
    <property type="evidence" value="ECO:0007669"/>
    <property type="project" value="UniProtKB-KW"/>
</dbReference>
<keyword evidence="4" id="KW-0503">Monooxygenase</keyword>
<dbReference type="Gene3D" id="1.10.630.10">
    <property type="entry name" value="Cytochrome P450"/>
    <property type="match status" value="1"/>
</dbReference>
<dbReference type="GO" id="GO:0020037">
    <property type="term" value="F:heme binding"/>
    <property type="evidence" value="ECO:0007669"/>
    <property type="project" value="InterPro"/>
</dbReference>
<dbReference type="OrthoDB" id="3217230at2"/>
<comment type="cofactor">
    <cofactor evidence="1 3">
        <name>heme</name>
        <dbReference type="ChEBI" id="CHEBI:30413"/>
    </cofactor>
</comment>
<comment type="similarity">
    <text evidence="2 4">Belongs to the cytochrome P450 family.</text>
</comment>
<dbReference type="GO" id="GO:0016705">
    <property type="term" value="F:oxidoreductase activity, acting on paired donors, with incorporation or reduction of molecular oxygen"/>
    <property type="evidence" value="ECO:0007669"/>
    <property type="project" value="InterPro"/>
</dbReference>
<keyword evidence="4" id="KW-0560">Oxidoreductase</keyword>
<keyword evidence="6" id="KW-1185">Reference proteome</keyword>
<keyword evidence="3 4" id="KW-0479">Metal-binding</keyword>
<evidence type="ECO:0000313" key="6">
    <source>
        <dbReference type="Proteomes" id="UP000600026"/>
    </source>
</evidence>
<dbReference type="PRINTS" id="PR00385">
    <property type="entry name" value="P450"/>
</dbReference>
<dbReference type="SUPFAM" id="SSF48264">
    <property type="entry name" value="Cytochrome P450"/>
    <property type="match status" value="1"/>
</dbReference>
<evidence type="ECO:0000313" key="5">
    <source>
        <dbReference type="EMBL" id="GHI87638.1"/>
    </source>
</evidence>
<comment type="caution">
    <text evidence="5">The sequence shown here is derived from an EMBL/GenBank/DDBJ whole genome shotgun (WGS) entry which is preliminary data.</text>
</comment>
<evidence type="ECO:0000256" key="4">
    <source>
        <dbReference type="RuleBase" id="RU000461"/>
    </source>
</evidence>
<reference evidence="5" key="1">
    <citation type="submission" date="2020-09" db="EMBL/GenBank/DDBJ databases">
        <title>Whole genome shotgun sequence of Streptomyces xanthophaeus NBRC 12829.</title>
        <authorList>
            <person name="Komaki H."/>
            <person name="Tamura T."/>
        </authorList>
    </citation>
    <scope>NUCLEOTIDE SEQUENCE</scope>
    <source>
        <strain evidence="5">NBRC 12829</strain>
    </source>
</reference>
<protein>
    <submittedName>
        <fullName evidence="5">Cytochrome P450 139</fullName>
    </submittedName>
</protein>
<dbReference type="RefSeq" id="WP_051902392.1">
    <property type="nucleotide sequence ID" value="NZ_BNEE01000006.1"/>
</dbReference>
<keyword evidence="3 4" id="KW-0349">Heme</keyword>
<dbReference type="AlphaFoldDB" id="A0A919H6P9"/>
<dbReference type="PROSITE" id="PS00086">
    <property type="entry name" value="CYTOCHROME_P450"/>
    <property type="match status" value="1"/>
</dbReference>
<dbReference type="InterPro" id="IPR050121">
    <property type="entry name" value="Cytochrome_P450_monoxygenase"/>
</dbReference>
<organism evidence="5 6">
    <name type="scientific">Streptomyces xanthophaeus</name>
    <dbReference type="NCBI Taxonomy" id="67385"/>
    <lineage>
        <taxon>Bacteria</taxon>
        <taxon>Bacillati</taxon>
        <taxon>Actinomycetota</taxon>
        <taxon>Actinomycetes</taxon>
        <taxon>Kitasatosporales</taxon>
        <taxon>Streptomycetaceae</taxon>
        <taxon>Streptomyces</taxon>
    </lineage>
</organism>
<name>A0A919H6P9_9ACTN</name>
<gene>
    <name evidence="5" type="primary">cyp139</name>
    <name evidence="5" type="ORF">Sxan_50020</name>
</gene>
<accession>A0A919H6P9</accession>
<keyword evidence="3 4" id="KW-0408">Iron</keyword>
<evidence type="ECO:0000256" key="2">
    <source>
        <dbReference type="ARBA" id="ARBA00010617"/>
    </source>
</evidence>
<dbReference type="Proteomes" id="UP000600026">
    <property type="component" value="Unassembled WGS sequence"/>
</dbReference>
<dbReference type="InterPro" id="IPR017972">
    <property type="entry name" value="Cyt_P450_CS"/>
</dbReference>
<evidence type="ECO:0000256" key="3">
    <source>
        <dbReference type="PIRSR" id="PIRSR602401-1"/>
    </source>
</evidence>
<dbReference type="GO" id="GO:0005506">
    <property type="term" value="F:iron ion binding"/>
    <property type="evidence" value="ECO:0007669"/>
    <property type="project" value="InterPro"/>
</dbReference>
<dbReference type="Pfam" id="PF00067">
    <property type="entry name" value="p450"/>
    <property type="match status" value="1"/>
</dbReference>
<dbReference type="PANTHER" id="PTHR24305:SF166">
    <property type="entry name" value="CYTOCHROME P450 12A4, MITOCHONDRIAL-RELATED"/>
    <property type="match status" value="1"/>
</dbReference>
<evidence type="ECO:0000256" key="1">
    <source>
        <dbReference type="ARBA" id="ARBA00001971"/>
    </source>
</evidence>
<feature type="binding site" description="axial binding residue" evidence="3">
    <location>
        <position position="403"/>
    </location>
    <ligand>
        <name>heme</name>
        <dbReference type="ChEBI" id="CHEBI:30413"/>
    </ligand>
    <ligandPart>
        <name>Fe</name>
        <dbReference type="ChEBI" id="CHEBI:18248"/>
    </ligandPart>
</feature>
<dbReference type="EMBL" id="BNEE01000006">
    <property type="protein sequence ID" value="GHI87638.1"/>
    <property type="molecule type" value="Genomic_DNA"/>
</dbReference>
<dbReference type="InterPro" id="IPR001128">
    <property type="entry name" value="Cyt_P450"/>
</dbReference>